<reference evidence="1" key="1">
    <citation type="journal article" date="2021" name="Nat. Commun.">
        <title>Genetic determinants of endophytism in the Arabidopsis root mycobiome.</title>
        <authorList>
            <person name="Mesny F."/>
            <person name="Miyauchi S."/>
            <person name="Thiergart T."/>
            <person name="Pickel B."/>
            <person name="Atanasova L."/>
            <person name="Karlsson M."/>
            <person name="Huettel B."/>
            <person name="Barry K.W."/>
            <person name="Haridas S."/>
            <person name="Chen C."/>
            <person name="Bauer D."/>
            <person name="Andreopoulos W."/>
            <person name="Pangilinan J."/>
            <person name="LaButti K."/>
            <person name="Riley R."/>
            <person name="Lipzen A."/>
            <person name="Clum A."/>
            <person name="Drula E."/>
            <person name="Henrissat B."/>
            <person name="Kohler A."/>
            <person name="Grigoriev I.V."/>
            <person name="Martin F.M."/>
            <person name="Hacquard S."/>
        </authorList>
    </citation>
    <scope>NUCLEOTIDE SEQUENCE</scope>
    <source>
        <strain evidence="1">MPI-CAGE-CH-0243</strain>
    </source>
</reference>
<dbReference type="Proteomes" id="UP000700596">
    <property type="component" value="Unassembled WGS sequence"/>
</dbReference>
<proteinExistence type="predicted"/>
<comment type="caution">
    <text evidence="1">The sequence shown here is derived from an EMBL/GenBank/DDBJ whole genome shotgun (WGS) entry which is preliminary data.</text>
</comment>
<dbReference type="AlphaFoldDB" id="A0A9P9IJC1"/>
<sequence>MGSLPSITLLSSSEPLRHTRSSGSLIAYIIPFPKPRIKNIDIDDIPDRFFIYTPPLPPLSKPAPGEKESHWHKTKREWQEDVRKSTLNHASLTTWKGMKAKSTLEQLTLIYPPTLALAPEKIREEFVNTLLRTRERSRKEAIIASALLPIAATIDASLLITFGGLTEISGVWAYTNIRGAKTSKKITQGLSIGEAQATMAKEEAEMEPEKGIDLRMQQSNQLEILRRYLNLACLKREFNMFPVIETAAGDVNEEAVLEAIGWQPTRRQGRDLELDLKDKIETLTPEQDEEWQHKEARADIKRVFRKGAAEWVTWIKSFQKDPEVALKR</sequence>
<evidence type="ECO:0000313" key="1">
    <source>
        <dbReference type="EMBL" id="KAH7122372.1"/>
    </source>
</evidence>
<name>A0A9P9IJC1_9PLEO</name>
<protein>
    <submittedName>
        <fullName evidence="1">Uncharacterized protein</fullName>
    </submittedName>
</protein>
<dbReference type="EMBL" id="JAGMWT010000009">
    <property type="protein sequence ID" value="KAH7122372.1"/>
    <property type="molecule type" value="Genomic_DNA"/>
</dbReference>
<gene>
    <name evidence="1" type="ORF">B0J11DRAFT_437878</name>
</gene>
<dbReference type="OrthoDB" id="3189033at2759"/>
<keyword evidence="2" id="KW-1185">Reference proteome</keyword>
<organism evidence="1 2">
    <name type="scientific">Dendryphion nanum</name>
    <dbReference type="NCBI Taxonomy" id="256645"/>
    <lineage>
        <taxon>Eukaryota</taxon>
        <taxon>Fungi</taxon>
        <taxon>Dikarya</taxon>
        <taxon>Ascomycota</taxon>
        <taxon>Pezizomycotina</taxon>
        <taxon>Dothideomycetes</taxon>
        <taxon>Pleosporomycetidae</taxon>
        <taxon>Pleosporales</taxon>
        <taxon>Torulaceae</taxon>
        <taxon>Dendryphion</taxon>
    </lineage>
</organism>
<accession>A0A9P9IJC1</accession>
<evidence type="ECO:0000313" key="2">
    <source>
        <dbReference type="Proteomes" id="UP000700596"/>
    </source>
</evidence>